<proteinExistence type="predicted"/>
<dbReference type="InterPro" id="IPR041320">
    <property type="entry name" value="CxC1"/>
</dbReference>
<dbReference type="HOGENOM" id="CLU_011407_0_1_1"/>
<dbReference type="AlphaFoldDB" id="F4SAM5"/>
<dbReference type="Pfam" id="PF18758">
    <property type="entry name" value="KDZ"/>
    <property type="match status" value="1"/>
</dbReference>
<dbReference type="PANTHER" id="PTHR33096">
    <property type="entry name" value="CXC2 DOMAIN-CONTAINING PROTEIN"/>
    <property type="match status" value="1"/>
</dbReference>
<feature type="region of interest" description="Disordered" evidence="1">
    <location>
        <begin position="1"/>
        <end position="37"/>
    </location>
</feature>
<dbReference type="VEuPathDB" id="FungiDB:MELLADRAFT_96026"/>
<evidence type="ECO:0000313" key="3">
    <source>
        <dbReference type="EMBL" id="EGF98310.1"/>
    </source>
</evidence>
<keyword evidence="4" id="KW-1185">Reference proteome</keyword>
<dbReference type="PANTHER" id="PTHR33096:SF1">
    <property type="entry name" value="CXC1-LIKE CYSTEINE CLUSTER ASSOCIATED WITH KDZ TRANSPOSASES DOMAIN-CONTAINING PROTEIN"/>
    <property type="match status" value="1"/>
</dbReference>
<sequence>MPRRKLDEESGHYANLFGNGQSRQRRRSPSPPGLTREKALRISQQLGFLERQQTPPPDSYDNDDVDNWENIDNYGPDVGINSIEIEVDSSGDNYARHQRSLRRAEARARNQSKWKALEAQLTATYLHLRHHTHNWTNQPTFHSYLSNGLKCRCPPDKLRRRRVDFIDLLISLIGLTSKHSVTFCGCVPDVIRLLYVGYIGGSPQFPRTAFSIRLVQLHHHFWNHTSISTSGFIDALMAFLDILCPVRLTPQQYKAKPAYKKNLNRSLRHPFTQTIDIYCRILLGQQALYEEGLGLTPIDLSAAQCSRCFGPAEGEIKSSPNEPDFIIAMDGNFQHRHQSHASKDSPQEDQYPSSFIKPSKLEKEVVACNKTNAQANHIKTSCSDSHTAANDVRNSTSWDRCDYTGLFAGACRHDVPLYFANIYQSGEKLYYPVAILKQLQELHPDKFIAVLYDIGCHLDVHIEKMMFGTSVFHAYVHQWACQLKYHPRFNEYWGLSDGEGLERLWSFLSALVAPLRISTRLHRLLAIHWRLWLRRRFLNAVKVLEEAQDAVTSLCAMPNPYLPGEKYSHEFFRGQWAAEREAYASKEAVLLKQKLELGRLLSLQDELNTNWSRPNLTPEQAIVRLRTTSELQEKIAKQAAKVGTTDVLALDDEQEAFLMLWYSKNEVGLKYIAICEEKRPLQQSRSDGHESNLGQDKSSHCASKACNPA</sequence>
<accession>F4SAM5</accession>
<dbReference type="STRING" id="747676.F4SAM5"/>
<organism evidence="4">
    <name type="scientific">Melampsora larici-populina (strain 98AG31 / pathotype 3-4-7)</name>
    <name type="common">Poplar leaf rust fungus</name>
    <dbReference type="NCBI Taxonomy" id="747676"/>
    <lineage>
        <taxon>Eukaryota</taxon>
        <taxon>Fungi</taxon>
        <taxon>Dikarya</taxon>
        <taxon>Basidiomycota</taxon>
        <taxon>Pucciniomycotina</taxon>
        <taxon>Pucciniomycetes</taxon>
        <taxon>Pucciniales</taxon>
        <taxon>Melampsoraceae</taxon>
        <taxon>Melampsora</taxon>
    </lineage>
</organism>
<dbReference type="Pfam" id="PF18802">
    <property type="entry name" value="CxC1"/>
    <property type="match status" value="1"/>
</dbReference>
<dbReference type="InterPro" id="IPR040521">
    <property type="entry name" value="KDZ"/>
</dbReference>
<dbReference type="InParanoid" id="F4SAM5"/>
<dbReference type="EMBL" id="GL883179">
    <property type="protein sequence ID" value="EGF98310.1"/>
    <property type="molecule type" value="Genomic_DNA"/>
</dbReference>
<reference evidence="4" key="1">
    <citation type="journal article" date="2011" name="Proc. Natl. Acad. Sci. U.S.A.">
        <title>Obligate biotrophy features unraveled by the genomic analysis of rust fungi.</title>
        <authorList>
            <person name="Duplessis S."/>
            <person name="Cuomo C.A."/>
            <person name="Lin Y.-C."/>
            <person name="Aerts A."/>
            <person name="Tisserant E."/>
            <person name="Veneault-Fourrey C."/>
            <person name="Joly D.L."/>
            <person name="Hacquard S."/>
            <person name="Amselem J."/>
            <person name="Cantarel B.L."/>
            <person name="Chiu R."/>
            <person name="Coutinho P.M."/>
            <person name="Feau N."/>
            <person name="Field M."/>
            <person name="Frey P."/>
            <person name="Gelhaye E."/>
            <person name="Goldberg J."/>
            <person name="Grabherr M.G."/>
            <person name="Kodira C.D."/>
            <person name="Kohler A."/>
            <person name="Kuees U."/>
            <person name="Lindquist E.A."/>
            <person name="Lucas S.M."/>
            <person name="Mago R."/>
            <person name="Mauceli E."/>
            <person name="Morin E."/>
            <person name="Murat C."/>
            <person name="Pangilinan J.L."/>
            <person name="Park R."/>
            <person name="Pearson M."/>
            <person name="Quesneville H."/>
            <person name="Rouhier N."/>
            <person name="Sakthikumar S."/>
            <person name="Salamov A.A."/>
            <person name="Schmutz J."/>
            <person name="Selles B."/>
            <person name="Shapiro H."/>
            <person name="Tanguay P."/>
            <person name="Tuskan G.A."/>
            <person name="Henrissat B."/>
            <person name="Van de Peer Y."/>
            <person name="Rouze P."/>
            <person name="Ellis J.G."/>
            <person name="Dodds P.N."/>
            <person name="Schein J.E."/>
            <person name="Zhong S."/>
            <person name="Hamelin R.C."/>
            <person name="Grigoriev I.V."/>
            <person name="Szabo L.J."/>
            <person name="Martin F."/>
        </authorList>
    </citation>
    <scope>NUCLEOTIDE SEQUENCE [LARGE SCALE GENOMIC DNA]</scope>
    <source>
        <strain evidence="4">98AG31 / pathotype 3-4-7</strain>
    </source>
</reference>
<protein>
    <recommendedName>
        <fullName evidence="2">CxC1-like cysteine cluster associated with KDZ transposases domain-containing protein</fullName>
    </recommendedName>
</protein>
<dbReference type="Proteomes" id="UP000001072">
    <property type="component" value="Unassembled WGS sequence"/>
</dbReference>
<dbReference type="KEGG" id="mlr:MELLADRAFT_96026"/>
<name>F4SAM5_MELLP</name>
<dbReference type="OrthoDB" id="2507164at2759"/>
<feature type="region of interest" description="Disordered" evidence="1">
    <location>
        <begin position="683"/>
        <end position="709"/>
    </location>
</feature>
<gene>
    <name evidence="3" type="ORF">MELLADRAFT_96026</name>
</gene>
<evidence type="ECO:0000313" key="4">
    <source>
        <dbReference type="Proteomes" id="UP000001072"/>
    </source>
</evidence>
<evidence type="ECO:0000259" key="2">
    <source>
        <dbReference type="Pfam" id="PF18802"/>
    </source>
</evidence>
<dbReference type="RefSeq" id="XP_007418422.1">
    <property type="nucleotide sequence ID" value="XM_007418360.1"/>
</dbReference>
<feature type="domain" description="CxC1-like cysteine cluster associated with KDZ transposases" evidence="2">
    <location>
        <begin position="134"/>
        <end position="241"/>
    </location>
</feature>
<feature type="compositionally biased region" description="Basic and acidic residues" evidence="1">
    <location>
        <begin position="1"/>
        <end position="11"/>
    </location>
</feature>
<evidence type="ECO:0000256" key="1">
    <source>
        <dbReference type="SAM" id="MobiDB-lite"/>
    </source>
</evidence>
<dbReference type="GeneID" id="18937443"/>